<keyword evidence="7" id="KW-0067">ATP-binding</keyword>
<feature type="region of interest" description="Disordered" evidence="10">
    <location>
        <begin position="468"/>
        <end position="514"/>
    </location>
</feature>
<evidence type="ECO:0000256" key="7">
    <source>
        <dbReference type="ARBA" id="ARBA00022840"/>
    </source>
</evidence>
<keyword evidence="11" id="KW-0812">Transmembrane</keyword>
<dbReference type="InterPro" id="IPR011712">
    <property type="entry name" value="Sig_transdc_His_kin_sub3_dim/P"/>
</dbReference>
<feature type="chain" id="PRO_5046556955" description="histidine kinase" evidence="12">
    <location>
        <begin position="35"/>
        <end position="514"/>
    </location>
</feature>
<dbReference type="GeneID" id="303298115"/>
<feature type="transmembrane region" description="Helical" evidence="11">
    <location>
        <begin position="88"/>
        <end position="121"/>
    </location>
</feature>
<protein>
    <recommendedName>
        <fullName evidence="2">histidine kinase</fullName>
        <ecNumber evidence="2">2.7.13.3</ecNumber>
    </recommendedName>
</protein>
<evidence type="ECO:0000256" key="11">
    <source>
        <dbReference type="SAM" id="Phobius"/>
    </source>
</evidence>
<evidence type="ECO:0000313" key="16">
    <source>
        <dbReference type="Proteomes" id="UP001595937"/>
    </source>
</evidence>
<feature type="transmembrane region" description="Helical" evidence="11">
    <location>
        <begin position="163"/>
        <end position="186"/>
    </location>
</feature>
<dbReference type="PANTHER" id="PTHR24421:SF10">
    <property type="entry name" value="NITRATE_NITRITE SENSOR PROTEIN NARQ"/>
    <property type="match status" value="1"/>
</dbReference>
<comment type="catalytic activity">
    <reaction evidence="1">
        <text>ATP + protein L-histidine = ADP + protein N-phospho-L-histidine.</text>
        <dbReference type="EC" id="2.7.13.3"/>
    </reaction>
</comment>
<keyword evidence="3" id="KW-0597">Phosphoprotein</keyword>
<keyword evidence="11" id="KW-0472">Membrane</keyword>
<feature type="transmembrane region" description="Helical" evidence="11">
    <location>
        <begin position="133"/>
        <end position="151"/>
    </location>
</feature>
<evidence type="ECO:0000256" key="3">
    <source>
        <dbReference type="ARBA" id="ARBA00022553"/>
    </source>
</evidence>
<dbReference type="Gene3D" id="1.20.5.1930">
    <property type="match status" value="1"/>
</dbReference>
<keyword evidence="16" id="KW-1185">Reference proteome</keyword>
<proteinExistence type="predicted"/>
<evidence type="ECO:0000256" key="6">
    <source>
        <dbReference type="ARBA" id="ARBA00022777"/>
    </source>
</evidence>
<accession>A0ABW0FE78</accession>
<dbReference type="InterPro" id="IPR003594">
    <property type="entry name" value="HATPase_dom"/>
</dbReference>
<feature type="domain" description="Signal transduction histidine kinase subgroup 3 dimerisation and phosphoacceptor" evidence="14">
    <location>
        <begin position="229"/>
        <end position="293"/>
    </location>
</feature>
<dbReference type="Pfam" id="PF07730">
    <property type="entry name" value="HisKA_3"/>
    <property type="match status" value="1"/>
</dbReference>
<dbReference type="Proteomes" id="UP001595937">
    <property type="component" value="Unassembled WGS sequence"/>
</dbReference>
<keyword evidence="11" id="KW-1133">Transmembrane helix</keyword>
<dbReference type="Gene3D" id="3.30.565.10">
    <property type="entry name" value="Histidine kinase-like ATPase, C-terminal domain"/>
    <property type="match status" value="1"/>
</dbReference>
<reference evidence="16" key="1">
    <citation type="journal article" date="2019" name="Int. J. Syst. Evol. Microbiol.">
        <title>The Global Catalogue of Microorganisms (GCM) 10K type strain sequencing project: providing services to taxonomists for standard genome sequencing and annotation.</title>
        <authorList>
            <consortium name="The Broad Institute Genomics Platform"/>
            <consortium name="The Broad Institute Genome Sequencing Center for Infectious Disease"/>
            <person name="Wu L."/>
            <person name="Ma J."/>
        </authorList>
    </citation>
    <scope>NUCLEOTIDE SEQUENCE [LARGE SCALE GENOMIC DNA]</scope>
    <source>
        <strain evidence="16">CGMCC 1.16455</strain>
    </source>
</reference>
<keyword evidence="9" id="KW-0175">Coiled coil</keyword>
<evidence type="ECO:0000256" key="9">
    <source>
        <dbReference type="SAM" id="Coils"/>
    </source>
</evidence>
<feature type="transmembrane region" description="Helical" evidence="11">
    <location>
        <begin position="62"/>
        <end position="81"/>
    </location>
</feature>
<dbReference type="RefSeq" id="WP_343925064.1">
    <property type="nucleotide sequence ID" value="NZ_BAAAIR010000044.1"/>
</dbReference>
<feature type="signal peptide" evidence="12">
    <location>
        <begin position="1"/>
        <end position="34"/>
    </location>
</feature>
<dbReference type="Pfam" id="PF02518">
    <property type="entry name" value="HATPase_c"/>
    <property type="match status" value="1"/>
</dbReference>
<evidence type="ECO:0000256" key="1">
    <source>
        <dbReference type="ARBA" id="ARBA00000085"/>
    </source>
</evidence>
<evidence type="ECO:0000259" key="13">
    <source>
        <dbReference type="Pfam" id="PF02518"/>
    </source>
</evidence>
<evidence type="ECO:0000256" key="12">
    <source>
        <dbReference type="SAM" id="SignalP"/>
    </source>
</evidence>
<evidence type="ECO:0000256" key="2">
    <source>
        <dbReference type="ARBA" id="ARBA00012438"/>
    </source>
</evidence>
<dbReference type="InterPro" id="IPR036890">
    <property type="entry name" value="HATPase_C_sf"/>
</dbReference>
<dbReference type="CDD" id="cd16917">
    <property type="entry name" value="HATPase_UhpB-NarQ-NarX-like"/>
    <property type="match status" value="1"/>
</dbReference>
<feature type="compositionally biased region" description="Pro residues" evidence="10">
    <location>
        <begin position="480"/>
        <end position="506"/>
    </location>
</feature>
<dbReference type="GO" id="GO:0016301">
    <property type="term" value="F:kinase activity"/>
    <property type="evidence" value="ECO:0007669"/>
    <property type="project" value="UniProtKB-KW"/>
</dbReference>
<feature type="region of interest" description="Disordered" evidence="10">
    <location>
        <begin position="383"/>
        <end position="425"/>
    </location>
</feature>
<feature type="domain" description="Histidine kinase/HSP90-like ATPase" evidence="13">
    <location>
        <begin position="346"/>
        <end position="466"/>
    </location>
</feature>
<dbReference type="EMBL" id="JBHSLN010000021">
    <property type="protein sequence ID" value="MFC5297532.1"/>
    <property type="molecule type" value="Genomic_DNA"/>
</dbReference>
<gene>
    <name evidence="15" type="ORF">ACFPK8_08410</name>
</gene>
<evidence type="ECO:0000256" key="10">
    <source>
        <dbReference type="SAM" id="MobiDB-lite"/>
    </source>
</evidence>
<evidence type="ECO:0000256" key="4">
    <source>
        <dbReference type="ARBA" id="ARBA00022679"/>
    </source>
</evidence>
<evidence type="ECO:0000313" key="15">
    <source>
        <dbReference type="EMBL" id="MFC5297532.1"/>
    </source>
</evidence>
<keyword evidence="8" id="KW-0902">Two-component regulatory system</keyword>
<evidence type="ECO:0000256" key="8">
    <source>
        <dbReference type="ARBA" id="ARBA00023012"/>
    </source>
</evidence>
<dbReference type="SUPFAM" id="SSF55874">
    <property type="entry name" value="ATPase domain of HSP90 chaperone/DNA topoisomerase II/histidine kinase"/>
    <property type="match status" value="1"/>
</dbReference>
<comment type="caution">
    <text evidence="15">The sequence shown here is derived from an EMBL/GenBank/DDBJ whole genome shotgun (WGS) entry which is preliminary data.</text>
</comment>
<evidence type="ECO:0000259" key="14">
    <source>
        <dbReference type="Pfam" id="PF07730"/>
    </source>
</evidence>
<dbReference type="InterPro" id="IPR050482">
    <property type="entry name" value="Sensor_HK_TwoCompSys"/>
</dbReference>
<feature type="coiled-coil region" evidence="9">
    <location>
        <begin position="190"/>
        <end position="224"/>
    </location>
</feature>
<name>A0ABW0FE78_9MICO</name>
<dbReference type="EC" id="2.7.13.3" evidence="2"/>
<feature type="compositionally biased region" description="Low complexity" evidence="10">
    <location>
        <begin position="469"/>
        <end position="479"/>
    </location>
</feature>
<keyword evidence="5" id="KW-0547">Nucleotide-binding</keyword>
<evidence type="ECO:0000256" key="5">
    <source>
        <dbReference type="ARBA" id="ARBA00022741"/>
    </source>
</evidence>
<keyword evidence="12" id="KW-0732">Signal</keyword>
<sequence length="514" mass="52335">MTSDAGATRAVALTTALVCWVVALALLVVLPAVAAADAGPTGGAGTAADGGLPALMTPVGSPLWWAVASTLTLQCATLLGLRRAPRTTLLVVTALALVLAAPAPGVAYTLSHIPVLVAVFVAAPRRPWPEMRLVLPVAALAVALGTLLNGLRSGLSTMPGVLAEALVQGLGIVGITALVALALASIRTAREAQRKESVALGREREALERERDAAGREREALTRAAASEERAAMARELHDIAAHHLSGIAVVAAAADRQIETDPQAAHESVRQVRSQTRSVLDDIRRVVGLLRGGEPAERSVTTLATVPELIAARADAGMHVRLEQHVPADGRALGDGVGPLSQLVAYRMIQESLTNAAMHAPGTSCLVTVEDADPARLVITVRNDGIGGPSPDGSSTNGTVPSDAVPPGPVPTNTVPTASPPSGAASVGGYGLAGMRERADLIGARLEHGPTADGGWLVRLSIPRDRVGTSTTSTAPGPSNTPGPPKAPGPSNTPEPSTSPGPPTVPTGRARTR</sequence>
<keyword evidence="6 15" id="KW-0418">Kinase</keyword>
<keyword evidence="4" id="KW-0808">Transferase</keyword>
<organism evidence="15 16">
    <name type="scientific">Brachybacterium tyrofermentans</name>
    <dbReference type="NCBI Taxonomy" id="47848"/>
    <lineage>
        <taxon>Bacteria</taxon>
        <taxon>Bacillati</taxon>
        <taxon>Actinomycetota</taxon>
        <taxon>Actinomycetes</taxon>
        <taxon>Micrococcales</taxon>
        <taxon>Dermabacteraceae</taxon>
        <taxon>Brachybacterium</taxon>
    </lineage>
</organism>
<dbReference type="PANTHER" id="PTHR24421">
    <property type="entry name" value="NITRATE/NITRITE SENSOR PROTEIN NARX-RELATED"/>
    <property type="match status" value="1"/>
</dbReference>